<feature type="domain" description="U-box" evidence="6">
    <location>
        <begin position="9"/>
        <end position="83"/>
    </location>
</feature>
<dbReference type="Gene3D" id="3.30.40.10">
    <property type="entry name" value="Zinc/RING finger domain, C3HC4 (zinc finger)"/>
    <property type="match status" value="1"/>
</dbReference>
<dbReference type="FunFam" id="3.30.40.10:FF:000442">
    <property type="entry name" value="RING-type E3 ubiquitin transferase"/>
    <property type="match status" value="1"/>
</dbReference>
<keyword evidence="4 5" id="KW-0833">Ubl conjugation pathway</keyword>
<proteinExistence type="predicted"/>
<dbReference type="SUPFAM" id="SSF57850">
    <property type="entry name" value="RING/U-box"/>
    <property type="match status" value="1"/>
</dbReference>
<evidence type="ECO:0000256" key="4">
    <source>
        <dbReference type="ARBA" id="ARBA00022786"/>
    </source>
</evidence>
<dbReference type="GO" id="GO:0061630">
    <property type="term" value="F:ubiquitin protein ligase activity"/>
    <property type="evidence" value="ECO:0007669"/>
    <property type="project" value="UniProtKB-UniRule"/>
</dbReference>
<dbReference type="InterPro" id="IPR058678">
    <property type="entry name" value="ARM_PUB"/>
</dbReference>
<evidence type="ECO:0000259" key="6">
    <source>
        <dbReference type="PROSITE" id="PS51698"/>
    </source>
</evidence>
<dbReference type="InterPro" id="IPR013083">
    <property type="entry name" value="Znf_RING/FYVE/PHD"/>
</dbReference>
<dbReference type="InterPro" id="IPR003613">
    <property type="entry name" value="Ubox_domain"/>
</dbReference>
<comment type="pathway">
    <text evidence="2 5">Protein modification; protein ubiquitination.</text>
</comment>
<evidence type="ECO:0000256" key="1">
    <source>
        <dbReference type="ARBA" id="ARBA00000900"/>
    </source>
</evidence>
<keyword evidence="3 5" id="KW-0808">Transferase</keyword>
<dbReference type="PANTHER" id="PTHR22849">
    <property type="entry name" value="WDSAM1 PROTEIN"/>
    <property type="match status" value="1"/>
</dbReference>
<dbReference type="Pfam" id="PF25598">
    <property type="entry name" value="ARM_PUB"/>
    <property type="match status" value="1"/>
</dbReference>
<organism evidence="7 8">
    <name type="scientific">Lupinus luteus</name>
    <name type="common">European yellow lupine</name>
    <dbReference type="NCBI Taxonomy" id="3873"/>
    <lineage>
        <taxon>Eukaryota</taxon>
        <taxon>Viridiplantae</taxon>
        <taxon>Streptophyta</taxon>
        <taxon>Embryophyta</taxon>
        <taxon>Tracheophyta</taxon>
        <taxon>Spermatophyta</taxon>
        <taxon>Magnoliopsida</taxon>
        <taxon>eudicotyledons</taxon>
        <taxon>Gunneridae</taxon>
        <taxon>Pentapetalae</taxon>
        <taxon>rosids</taxon>
        <taxon>fabids</taxon>
        <taxon>Fabales</taxon>
        <taxon>Fabaceae</taxon>
        <taxon>Papilionoideae</taxon>
        <taxon>50 kb inversion clade</taxon>
        <taxon>genistoids sensu lato</taxon>
        <taxon>core genistoids</taxon>
        <taxon>Genisteae</taxon>
        <taxon>Lupinus</taxon>
    </lineage>
</organism>
<evidence type="ECO:0000313" key="8">
    <source>
        <dbReference type="Proteomes" id="UP001497480"/>
    </source>
</evidence>
<dbReference type="InterPro" id="IPR011989">
    <property type="entry name" value="ARM-like"/>
</dbReference>
<evidence type="ECO:0000256" key="2">
    <source>
        <dbReference type="ARBA" id="ARBA00004906"/>
    </source>
</evidence>
<dbReference type="PROSITE" id="PS51698">
    <property type="entry name" value="U_BOX"/>
    <property type="match status" value="1"/>
</dbReference>
<dbReference type="GO" id="GO:0016567">
    <property type="term" value="P:protein ubiquitination"/>
    <property type="evidence" value="ECO:0007669"/>
    <property type="project" value="UniProtKB-UniRule"/>
</dbReference>
<dbReference type="InterPro" id="IPR045210">
    <property type="entry name" value="RING-Ubox_PUB"/>
</dbReference>
<protein>
    <recommendedName>
        <fullName evidence="5 6">U-box domain-containing protein</fullName>
        <ecNumber evidence="5">2.3.2.27</ecNumber>
    </recommendedName>
    <alternativeName>
        <fullName evidence="5">RING-type E3 ubiquitin transferase PUB</fullName>
    </alternativeName>
</protein>
<dbReference type="EMBL" id="CAXHTB010000014">
    <property type="protein sequence ID" value="CAL0319716.1"/>
    <property type="molecule type" value="Genomic_DNA"/>
</dbReference>
<evidence type="ECO:0000256" key="5">
    <source>
        <dbReference type="RuleBase" id="RU369093"/>
    </source>
</evidence>
<dbReference type="EC" id="2.3.2.27" evidence="5"/>
<dbReference type="SMART" id="SM00504">
    <property type="entry name" value="Ubox"/>
    <property type="match status" value="1"/>
</dbReference>
<dbReference type="InterPro" id="IPR016024">
    <property type="entry name" value="ARM-type_fold"/>
</dbReference>
<comment type="function">
    <text evidence="5">Functions as an E3 ubiquitin ligase.</text>
</comment>
<sequence>MNKVQIEITIPHLFRCPISLDLLEDPVTLCTGQTYDRSSIEKWLAAGNLTCPVTMQKLHDPSIVPNHTLRHLIDQWLQLGHQFDPGNSATIDYLASLKHTLQSHDSTLENKVQALDKIRVLSYEYCSFKKSCFIQLSFLPLLLELVFGTEYAQLSRNHMEFKEVALSCILKLLPLVSLEPLNMIKDESKFTTFMLLFEKDSVSIKISLCNLIESTASSSKTEDICYMLGNSQKLVQEIVLICHQNCELSKAAIKALSALCSLQSNKESLVRAGAIDGIIRYISGCETKEKNLAPLAMNIIEKLMVLESAKEALVNNPKGVETLVKMVFKVCNQECSEGAVEVLLIVCDDYRSAREEAIGAGVLTQLLFLLQSQCGTKTKTKARMLLKLLRSKWSEESMKI</sequence>
<evidence type="ECO:0000256" key="3">
    <source>
        <dbReference type="ARBA" id="ARBA00022679"/>
    </source>
</evidence>
<gene>
    <name evidence="7" type="ORF">LLUT_LOCUS20776</name>
</gene>
<dbReference type="AlphaFoldDB" id="A0AAV1XDP2"/>
<dbReference type="SUPFAM" id="SSF48371">
    <property type="entry name" value="ARM repeat"/>
    <property type="match status" value="1"/>
</dbReference>
<dbReference type="Gene3D" id="1.25.10.10">
    <property type="entry name" value="Leucine-rich Repeat Variant"/>
    <property type="match status" value="1"/>
</dbReference>
<dbReference type="Proteomes" id="UP001497480">
    <property type="component" value="Unassembled WGS sequence"/>
</dbReference>
<comment type="caution">
    <text evidence="7">The sequence shown here is derived from an EMBL/GenBank/DDBJ whole genome shotgun (WGS) entry which is preliminary data.</text>
</comment>
<comment type="catalytic activity">
    <reaction evidence="1 5">
        <text>S-ubiquitinyl-[E2 ubiquitin-conjugating enzyme]-L-cysteine + [acceptor protein]-L-lysine = [E2 ubiquitin-conjugating enzyme]-L-cysteine + N(6)-ubiquitinyl-[acceptor protein]-L-lysine.</text>
        <dbReference type="EC" id="2.3.2.27"/>
    </reaction>
</comment>
<dbReference type="PANTHER" id="PTHR22849:SF103">
    <property type="entry name" value="U-BOX DOMAIN-CONTAINING PROTEIN"/>
    <property type="match status" value="1"/>
</dbReference>
<dbReference type="CDD" id="cd16664">
    <property type="entry name" value="RING-Ubox_PUB"/>
    <property type="match status" value="1"/>
</dbReference>
<dbReference type="InterPro" id="IPR045185">
    <property type="entry name" value="PUB22/23/24-like"/>
</dbReference>
<keyword evidence="8" id="KW-1185">Reference proteome</keyword>
<name>A0AAV1XDP2_LUPLU</name>
<evidence type="ECO:0000313" key="7">
    <source>
        <dbReference type="EMBL" id="CAL0319716.1"/>
    </source>
</evidence>
<dbReference type="Pfam" id="PF04564">
    <property type="entry name" value="U-box"/>
    <property type="match status" value="1"/>
</dbReference>
<reference evidence="7 8" key="1">
    <citation type="submission" date="2024-03" db="EMBL/GenBank/DDBJ databases">
        <authorList>
            <person name="Martinez-Hernandez J."/>
        </authorList>
    </citation>
    <scope>NUCLEOTIDE SEQUENCE [LARGE SCALE GENOMIC DNA]</scope>
</reference>
<accession>A0AAV1XDP2</accession>